<organism evidence="2 3">
    <name type="scientific">Phaeodactylibacter xiamenensis</name>
    <dbReference type="NCBI Taxonomy" id="1524460"/>
    <lineage>
        <taxon>Bacteria</taxon>
        <taxon>Pseudomonadati</taxon>
        <taxon>Bacteroidota</taxon>
        <taxon>Saprospiria</taxon>
        <taxon>Saprospirales</taxon>
        <taxon>Haliscomenobacteraceae</taxon>
        <taxon>Phaeodactylibacter</taxon>
    </lineage>
</organism>
<reference evidence="2 3" key="1">
    <citation type="journal article" date="2014" name="Int. J. Syst. Evol. Microbiol.">
        <title>Phaeodactylibacter xiamenensis gen. nov., sp. nov., a member of the family Saprospiraceae isolated from the marine alga Phaeodactylum tricornutum.</title>
        <authorList>
            <person name="Chen Z.Jr."/>
            <person name="Lei X."/>
            <person name="Lai Q."/>
            <person name="Li Y."/>
            <person name="Zhang B."/>
            <person name="Zhang J."/>
            <person name="Zhang H."/>
            <person name="Yang L."/>
            <person name="Zheng W."/>
            <person name="Tian Y."/>
            <person name="Yu Z."/>
            <person name="Xu H.Jr."/>
            <person name="Zheng T."/>
        </authorList>
    </citation>
    <scope>NUCLEOTIDE SEQUENCE [LARGE SCALE GENOMIC DNA]</scope>
    <source>
        <strain evidence="2 3">KD52</strain>
    </source>
</reference>
<keyword evidence="1" id="KW-0472">Membrane</keyword>
<dbReference type="InterPro" id="IPR027463">
    <property type="entry name" value="AcrB_DN_DC_subdom"/>
</dbReference>
<evidence type="ECO:0000313" key="2">
    <source>
        <dbReference type="EMBL" id="KGE88543.1"/>
    </source>
</evidence>
<dbReference type="SUPFAM" id="SSF82714">
    <property type="entry name" value="Multidrug efflux transporter AcrB TolC docking domain, DN and DC subdomains"/>
    <property type="match status" value="2"/>
</dbReference>
<keyword evidence="1" id="KW-1133">Transmembrane helix</keyword>
<evidence type="ECO:0000256" key="1">
    <source>
        <dbReference type="SAM" id="Phobius"/>
    </source>
</evidence>
<feature type="transmembrane region" description="Helical" evidence="1">
    <location>
        <begin position="524"/>
        <end position="546"/>
    </location>
</feature>
<keyword evidence="1" id="KW-0812">Transmembrane</keyword>
<dbReference type="PANTHER" id="PTHR32063">
    <property type="match status" value="1"/>
</dbReference>
<dbReference type="GO" id="GO:0005886">
    <property type="term" value="C:plasma membrane"/>
    <property type="evidence" value="ECO:0007669"/>
    <property type="project" value="TreeGrafter"/>
</dbReference>
<feature type="transmembrane region" description="Helical" evidence="1">
    <location>
        <begin position="989"/>
        <end position="1014"/>
    </location>
</feature>
<feature type="transmembrane region" description="Helical" evidence="1">
    <location>
        <begin position="885"/>
        <end position="905"/>
    </location>
</feature>
<dbReference type="RefSeq" id="WP_044218155.1">
    <property type="nucleotide sequence ID" value="NZ_JBKAGJ010000006.1"/>
</dbReference>
<dbReference type="Pfam" id="PF00873">
    <property type="entry name" value="ACR_tran"/>
    <property type="match status" value="1"/>
</dbReference>
<dbReference type="EMBL" id="JPOS01000018">
    <property type="protein sequence ID" value="KGE88543.1"/>
    <property type="molecule type" value="Genomic_DNA"/>
</dbReference>
<protein>
    <submittedName>
        <fullName evidence="2">RND transporter</fullName>
    </submittedName>
</protein>
<feature type="transmembrane region" description="Helical" evidence="1">
    <location>
        <begin position="958"/>
        <end position="977"/>
    </location>
</feature>
<dbReference type="SUPFAM" id="SSF82866">
    <property type="entry name" value="Multidrug efflux transporter AcrB transmembrane domain"/>
    <property type="match status" value="2"/>
</dbReference>
<dbReference type="Gene3D" id="1.20.1640.10">
    <property type="entry name" value="Multidrug efflux transporter AcrB transmembrane domain"/>
    <property type="match status" value="2"/>
</dbReference>
<dbReference type="Gene3D" id="3.30.70.1440">
    <property type="entry name" value="Multidrug efflux transporter AcrB pore domain"/>
    <property type="match status" value="1"/>
</dbReference>
<feature type="transmembrane region" description="Helical" evidence="1">
    <location>
        <begin position="12"/>
        <end position="31"/>
    </location>
</feature>
<dbReference type="OrthoDB" id="9757876at2"/>
<keyword evidence="3" id="KW-1185">Reference proteome</keyword>
<feature type="transmembrane region" description="Helical" evidence="1">
    <location>
        <begin position="1048"/>
        <end position="1067"/>
    </location>
</feature>
<dbReference type="PRINTS" id="PR00702">
    <property type="entry name" value="ACRIFLAVINRP"/>
</dbReference>
<feature type="transmembrane region" description="Helical" evidence="1">
    <location>
        <begin position="355"/>
        <end position="377"/>
    </location>
</feature>
<dbReference type="Gene3D" id="3.30.70.1430">
    <property type="entry name" value="Multidrug efflux transporter AcrB pore domain"/>
    <property type="match status" value="2"/>
</dbReference>
<evidence type="ECO:0000313" key="3">
    <source>
        <dbReference type="Proteomes" id="UP000029736"/>
    </source>
</evidence>
<feature type="transmembrane region" description="Helical" evidence="1">
    <location>
        <begin position="426"/>
        <end position="447"/>
    </location>
</feature>
<sequence length="1068" mass="118182">MQRFVNYFIKFPVAANLIMVGLFVLGIAGLFNMKSTFFPEVPSRIISIQLVYPGSSPEEMEEGVVKRIEENLKGVTGVERYTSVSSENSGSITVEVLKGFNTDDVLVDVRNAVDQISSFPVGLEPPVVYIQENLGFAISFALSGDVNLKTLKRYGRQVEEDLRQMEGISKVSLSGFPEEEIEIAFREKDLRAYGLTFQQATLAVRAANIEITGGTIKGEDEELLVRARNKEYYAEGLRDIIVKTTPEGSVVRLYEIADLSDRWADSPNRSYLNGEPSVVVTVQNTLEEDMISITDKVQEYVRDFNEKNDIIEATVIRDGSDVLRQRIDLLMENGLLGFGIVLVLLAMFLHWRLAFWVAIAIPISFAGMFVVAGALGVTINVISLFGMILVIGILVDDGIVIGENIYQQYEAGVPRLKAALEGTLQVLPAVFAAIVTTVLAFSSFLFIDGRLGDFFSQMAIVVIFSLIFSLIEGAVILPTHVAHSKALSPDRDTNKVQQAFEQAMNWMRHKLYGPTLKFVMYNKFFTIAVLVGLLVITGGAIGGGIISTTFFPIIERDDITIQLQMPAGTREHITLDKLQMIEDAAWRANDSLSQHYFNGDKQAIERVEVNLGPTTYQGNISVNILDGENRDSLTARAVTNTIRQMVGDIPTAEVLTFGAASAFGKPISISLIGEDYTQLKAATEEVKAAMQGLSELADVVDNNQEGLREVNIQLTEKGKYLGLKLQDVVGQVRSGFFGSEVQRLQRGQDEVRVWVRYDREDRDNINKLKDMRIRFEDGREFPLSEIATLELKRGVININHIDGKREVKIEADVSNNDVSVSDVTASLQDEIIPEILSGYSSVSAIYEGQNREQQKSAKSIQTVFSIVLSLMFFVIALTFRSVGQALLVFLLIPFGFIGVGWGHWLMGLPISLFSALGIIALIGILVNDALVFVSTYNTMIEEGRSHMDAVYETGLSRFRPIVLTTVTTFAGLAPLLFEKSLQAQFLIPMAIAVSFGLLVITAVILVLLPVLLIIMNRFKVYASYAWNGVKPSYEAVEPAVRRETGYEFLWYVLVTVVVVVGALSFMLG</sequence>
<dbReference type="GO" id="GO:0042910">
    <property type="term" value="F:xenobiotic transmembrane transporter activity"/>
    <property type="evidence" value="ECO:0007669"/>
    <property type="project" value="TreeGrafter"/>
</dbReference>
<name>A0A098SA71_9BACT</name>
<feature type="transmembrane region" description="Helical" evidence="1">
    <location>
        <begin position="912"/>
        <end position="938"/>
    </location>
</feature>
<proteinExistence type="predicted"/>
<dbReference type="InterPro" id="IPR001036">
    <property type="entry name" value="Acrflvin-R"/>
</dbReference>
<dbReference type="STRING" id="1524460.IX84_07625"/>
<accession>A0A098SA71</accession>
<dbReference type="Gene3D" id="3.30.2090.10">
    <property type="entry name" value="Multidrug efflux transporter AcrB TolC docking domain, DN and DC subdomains"/>
    <property type="match status" value="2"/>
</dbReference>
<dbReference type="PANTHER" id="PTHR32063:SF33">
    <property type="entry name" value="RND SUPERFAMILY EFFLUX PUMP PERMEASE COMPONENT"/>
    <property type="match status" value="1"/>
</dbReference>
<feature type="transmembrane region" description="Helical" evidence="1">
    <location>
        <begin position="384"/>
        <end position="406"/>
    </location>
</feature>
<dbReference type="AlphaFoldDB" id="A0A098SA71"/>
<feature type="transmembrane region" description="Helical" evidence="1">
    <location>
        <begin position="329"/>
        <end position="349"/>
    </location>
</feature>
<gene>
    <name evidence="2" type="ORF">IX84_07625</name>
</gene>
<dbReference type="Proteomes" id="UP000029736">
    <property type="component" value="Unassembled WGS sequence"/>
</dbReference>
<feature type="transmembrane region" description="Helical" evidence="1">
    <location>
        <begin position="860"/>
        <end position="879"/>
    </location>
</feature>
<dbReference type="Gene3D" id="3.30.70.1320">
    <property type="entry name" value="Multidrug efflux transporter AcrB pore domain like"/>
    <property type="match status" value="1"/>
</dbReference>
<dbReference type="SUPFAM" id="SSF82693">
    <property type="entry name" value="Multidrug efflux transporter AcrB pore domain, PN1, PN2, PC1 and PC2 subdomains"/>
    <property type="match status" value="2"/>
</dbReference>
<feature type="transmembrane region" description="Helical" evidence="1">
    <location>
        <begin position="459"/>
        <end position="481"/>
    </location>
</feature>
<comment type="caution">
    <text evidence="2">The sequence shown here is derived from an EMBL/GenBank/DDBJ whole genome shotgun (WGS) entry which is preliminary data.</text>
</comment>